<sequence length="49" mass="5295">MIGMVILANAVVIGMESQARAWMPLGCSMDCDCKVRAGRASLMRHVAML</sequence>
<dbReference type="EMBL" id="CAMXCT010002698">
    <property type="protein sequence ID" value="CAI3999913.1"/>
    <property type="molecule type" value="Genomic_DNA"/>
</dbReference>
<dbReference type="EMBL" id="CAMXCT020002227">
    <property type="protein sequence ID" value="CAL1150057.1"/>
    <property type="molecule type" value="Genomic_DNA"/>
</dbReference>
<comment type="caution">
    <text evidence="2">The sequence shown here is derived from an EMBL/GenBank/DDBJ whole genome shotgun (WGS) entry which is preliminary data.</text>
</comment>
<proteinExistence type="predicted"/>
<reference evidence="2" key="1">
    <citation type="submission" date="2022-10" db="EMBL/GenBank/DDBJ databases">
        <authorList>
            <person name="Chen Y."/>
            <person name="Dougan E. K."/>
            <person name="Chan C."/>
            <person name="Rhodes N."/>
            <person name="Thang M."/>
        </authorList>
    </citation>
    <scope>NUCLEOTIDE SEQUENCE</scope>
</reference>
<accession>A0A9P1CY76</accession>
<name>A0A9P1CY76_9DINO</name>
<dbReference type="EMBL" id="CAMXCT020002698">
    <property type="protein sequence ID" value="CAL1153288.1"/>
    <property type="molecule type" value="Genomic_DNA"/>
</dbReference>
<evidence type="ECO:0000313" key="4">
    <source>
        <dbReference type="Proteomes" id="UP001152797"/>
    </source>
</evidence>
<reference evidence="3" key="2">
    <citation type="submission" date="2024-04" db="EMBL/GenBank/DDBJ databases">
        <authorList>
            <person name="Chen Y."/>
            <person name="Shah S."/>
            <person name="Dougan E. K."/>
            <person name="Thang M."/>
            <person name="Chan C."/>
        </authorList>
    </citation>
    <scope>NUCLEOTIDE SEQUENCE [LARGE SCALE GENOMIC DNA]</scope>
</reference>
<evidence type="ECO:0000313" key="1">
    <source>
        <dbReference type="EMBL" id="CAI3996682.1"/>
    </source>
</evidence>
<dbReference type="EMBL" id="CAMXCT010002227">
    <property type="protein sequence ID" value="CAI3996682.1"/>
    <property type="molecule type" value="Genomic_DNA"/>
</dbReference>
<keyword evidence="4" id="KW-1185">Reference proteome</keyword>
<dbReference type="EMBL" id="CAMXCT030002227">
    <property type="protein sequence ID" value="CAL4783994.1"/>
    <property type="molecule type" value="Genomic_DNA"/>
</dbReference>
<dbReference type="AlphaFoldDB" id="A0A9P1CY76"/>
<evidence type="ECO:0000313" key="3">
    <source>
        <dbReference type="EMBL" id="CAL1150057.1"/>
    </source>
</evidence>
<dbReference type="Proteomes" id="UP001152797">
    <property type="component" value="Unassembled WGS sequence"/>
</dbReference>
<organism evidence="2">
    <name type="scientific">Cladocopium goreaui</name>
    <dbReference type="NCBI Taxonomy" id="2562237"/>
    <lineage>
        <taxon>Eukaryota</taxon>
        <taxon>Sar</taxon>
        <taxon>Alveolata</taxon>
        <taxon>Dinophyceae</taxon>
        <taxon>Suessiales</taxon>
        <taxon>Symbiodiniaceae</taxon>
        <taxon>Cladocopium</taxon>
    </lineage>
</organism>
<gene>
    <name evidence="1" type="ORF">C1SCF055_LOCUS23139</name>
    <name evidence="2" type="ORF">C1SCF055_LOCUS26070</name>
</gene>
<evidence type="ECO:0000313" key="2">
    <source>
        <dbReference type="EMBL" id="CAI3999913.1"/>
    </source>
</evidence>
<protein>
    <submittedName>
        <fullName evidence="2">Uncharacterized protein</fullName>
    </submittedName>
</protein>
<dbReference type="EMBL" id="CAMXCT030002698">
    <property type="protein sequence ID" value="CAL4787225.1"/>
    <property type="molecule type" value="Genomic_DNA"/>
</dbReference>